<evidence type="ECO:0000313" key="4">
    <source>
        <dbReference type="Proteomes" id="UP000762676"/>
    </source>
</evidence>
<dbReference type="Proteomes" id="UP000762676">
    <property type="component" value="Unassembled WGS sequence"/>
</dbReference>
<gene>
    <name evidence="3" type="ORF">ElyMa_005392300</name>
</gene>
<dbReference type="EMBL" id="BMAT01010738">
    <property type="protein sequence ID" value="GFR59772.1"/>
    <property type="molecule type" value="Genomic_DNA"/>
</dbReference>
<organism evidence="3 4">
    <name type="scientific">Elysia marginata</name>
    <dbReference type="NCBI Taxonomy" id="1093978"/>
    <lineage>
        <taxon>Eukaryota</taxon>
        <taxon>Metazoa</taxon>
        <taxon>Spiralia</taxon>
        <taxon>Lophotrochozoa</taxon>
        <taxon>Mollusca</taxon>
        <taxon>Gastropoda</taxon>
        <taxon>Heterobranchia</taxon>
        <taxon>Euthyneura</taxon>
        <taxon>Panpulmonata</taxon>
        <taxon>Sacoglossa</taxon>
        <taxon>Placobranchoidea</taxon>
        <taxon>Plakobranchidae</taxon>
        <taxon>Elysia</taxon>
    </lineage>
</organism>
<dbReference type="AlphaFoldDB" id="A0AAV4EFH2"/>
<keyword evidence="4" id="KW-1185">Reference proteome</keyword>
<feature type="signal peptide" evidence="2">
    <location>
        <begin position="1"/>
        <end position="20"/>
    </location>
</feature>
<comment type="caution">
    <text evidence="3">The sequence shown here is derived from an EMBL/GenBank/DDBJ whole genome shotgun (WGS) entry which is preliminary data.</text>
</comment>
<feature type="region of interest" description="Disordered" evidence="1">
    <location>
        <begin position="56"/>
        <end position="75"/>
    </location>
</feature>
<sequence>MKKNITYFFFIVVTFRSLKGESENAQNCLSKRPNCNPCRTKVFGGRQAEEDLCERAEDEKGKTGNSAVDTVAPDDNSIRQVQVASNADLETCDELIA</sequence>
<name>A0AAV4EFH2_9GAST</name>
<accession>A0AAV4EFH2</accession>
<reference evidence="3 4" key="1">
    <citation type="journal article" date="2021" name="Elife">
        <title>Chloroplast acquisition without the gene transfer in kleptoplastic sea slugs, Plakobranchus ocellatus.</title>
        <authorList>
            <person name="Maeda T."/>
            <person name="Takahashi S."/>
            <person name="Yoshida T."/>
            <person name="Shimamura S."/>
            <person name="Takaki Y."/>
            <person name="Nagai Y."/>
            <person name="Toyoda A."/>
            <person name="Suzuki Y."/>
            <person name="Arimoto A."/>
            <person name="Ishii H."/>
            <person name="Satoh N."/>
            <person name="Nishiyama T."/>
            <person name="Hasebe M."/>
            <person name="Maruyama T."/>
            <person name="Minagawa J."/>
            <person name="Obokata J."/>
            <person name="Shigenobu S."/>
        </authorList>
    </citation>
    <scope>NUCLEOTIDE SEQUENCE [LARGE SCALE GENOMIC DNA]</scope>
</reference>
<evidence type="ECO:0000256" key="1">
    <source>
        <dbReference type="SAM" id="MobiDB-lite"/>
    </source>
</evidence>
<evidence type="ECO:0000313" key="3">
    <source>
        <dbReference type="EMBL" id="GFR59772.1"/>
    </source>
</evidence>
<protein>
    <recommendedName>
        <fullName evidence="5">Secreted protein</fullName>
    </recommendedName>
</protein>
<keyword evidence="2" id="KW-0732">Signal</keyword>
<feature type="chain" id="PRO_5043338046" description="Secreted protein" evidence="2">
    <location>
        <begin position="21"/>
        <end position="97"/>
    </location>
</feature>
<evidence type="ECO:0000256" key="2">
    <source>
        <dbReference type="SAM" id="SignalP"/>
    </source>
</evidence>
<proteinExistence type="predicted"/>
<evidence type="ECO:0008006" key="5">
    <source>
        <dbReference type="Google" id="ProtNLM"/>
    </source>
</evidence>